<dbReference type="OrthoDB" id="280334at2"/>
<comment type="function">
    <text evidence="4">Required for flagellar hook formation. May act as a scaffolding protein.</text>
</comment>
<evidence type="ECO:0000256" key="2">
    <source>
        <dbReference type="ARBA" id="ARBA00016013"/>
    </source>
</evidence>
<feature type="region of interest" description="Disordered" evidence="5">
    <location>
        <begin position="1"/>
        <end position="23"/>
    </location>
</feature>
<evidence type="ECO:0000256" key="4">
    <source>
        <dbReference type="ARBA" id="ARBA00024746"/>
    </source>
</evidence>
<dbReference type="Pfam" id="PF03963">
    <property type="entry name" value="FlgD"/>
    <property type="match status" value="1"/>
</dbReference>
<dbReference type="EMBL" id="CP036274">
    <property type="protein sequence ID" value="QDU26966.1"/>
    <property type="molecule type" value="Genomic_DNA"/>
</dbReference>
<dbReference type="KEGG" id="aagg:ETAA8_20500"/>
<evidence type="ECO:0000313" key="7">
    <source>
        <dbReference type="Proteomes" id="UP000315017"/>
    </source>
</evidence>
<comment type="similarity">
    <text evidence="1">Belongs to the FlgD family.</text>
</comment>
<feature type="compositionally biased region" description="Low complexity" evidence="5">
    <location>
        <begin position="8"/>
        <end position="17"/>
    </location>
</feature>
<proteinExistence type="inferred from homology"/>
<evidence type="ECO:0000256" key="5">
    <source>
        <dbReference type="SAM" id="MobiDB-lite"/>
    </source>
</evidence>
<dbReference type="GO" id="GO:0044781">
    <property type="term" value="P:bacterial-type flagellum organization"/>
    <property type="evidence" value="ECO:0007669"/>
    <property type="project" value="UniProtKB-KW"/>
</dbReference>
<gene>
    <name evidence="6" type="primary">flgD</name>
    <name evidence="6" type="ORF">ETAA8_20500</name>
</gene>
<sequence length="148" mass="16145">MAIDGIGTSAATDAASATDKKKPKDIKDLDINEFLQIMIAELTNQDPLNPMDNTQLVQQIGSIREIAATDKLSTSLESVQTGQSLSTASALIGRKIQALSDDQENVEGIVERVTIDVDEDNPDKRTYRVHVDGKNIDLRNVREILPAD</sequence>
<dbReference type="AlphaFoldDB" id="A0A517Y9R0"/>
<accession>A0A517Y9R0</accession>
<dbReference type="RefSeq" id="WP_145087846.1">
    <property type="nucleotide sequence ID" value="NZ_CP036274.1"/>
</dbReference>
<organism evidence="6 7">
    <name type="scientific">Anatilimnocola aggregata</name>
    <dbReference type="NCBI Taxonomy" id="2528021"/>
    <lineage>
        <taxon>Bacteria</taxon>
        <taxon>Pseudomonadati</taxon>
        <taxon>Planctomycetota</taxon>
        <taxon>Planctomycetia</taxon>
        <taxon>Pirellulales</taxon>
        <taxon>Pirellulaceae</taxon>
        <taxon>Anatilimnocola</taxon>
    </lineage>
</organism>
<evidence type="ECO:0000256" key="3">
    <source>
        <dbReference type="ARBA" id="ARBA00022795"/>
    </source>
</evidence>
<keyword evidence="3" id="KW-1005">Bacterial flagellum biogenesis</keyword>
<keyword evidence="7" id="KW-1185">Reference proteome</keyword>
<evidence type="ECO:0000256" key="1">
    <source>
        <dbReference type="ARBA" id="ARBA00010577"/>
    </source>
</evidence>
<dbReference type="Proteomes" id="UP000315017">
    <property type="component" value="Chromosome"/>
</dbReference>
<dbReference type="InterPro" id="IPR005648">
    <property type="entry name" value="FlgD"/>
</dbReference>
<reference evidence="6 7" key="1">
    <citation type="submission" date="2019-02" db="EMBL/GenBank/DDBJ databases">
        <title>Deep-cultivation of Planctomycetes and their phenomic and genomic characterization uncovers novel biology.</title>
        <authorList>
            <person name="Wiegand S."/>
            <person name="Jogler M."/>
            <person name="Boedeker C."/>
            <person name="Pinto D."/>
            <person name="Vollmers J."/>
            <person name="Rivas-Marin E."/>
            <person name="Kohn T."/>
            <person name="Peeters S.H."/>
            <person name="Heuer A."/>
            <person name="Rast P."/>
            <person name="Oberbeckmann S."/>
            <person name="Bunk B."/>
            <person name="Jeske O."/>
            <person name="Meyerdierks A."/>
            <person name="Storesund J.E."/>
            <person name="Kallscheuer N."/>
            <person name="Luecker S."/>
            <person name="Lage O.M."/>
            <person name="Pohl T."/>
            <person name="Merkel B.J."/>
            <person name="Hornburger P."/>
            <person name="Mueller R.-W."/>
            <person name="Bruemmer F."/>
            <person name="Labrenz M."/>
            <person name="Spormann A.M."/>
            <person name="Op den Camp H."/>
            <person name="Overmann J."/>
            <person name="Amann R."/>
            <person name="Jetten M.S.M."/>
            <person name="Mascher T."/>
            <person name="Medema M.H."/>
            <person name="Devos D.P."/>
            <person name="Kaster A.-K."/>
            <person name="Ovreas L."/>
            <person name="Rohde M."/>
            <person name="Galperin M.Y."/>
            <person name="Jogler C."/>
        </authorList>
    </citation>
    <scope>NUCLEOTIDE SEQUENCE [LARGE SCALE GENOMIC DNA]</scope>
    <source>
        <strain evidence="6 7">ETA_A8</strain>
    </source>
</reference>
<name>A0A517Y9R0_9BACT</name>
<protein>
    <recommendedName>
        <fullName evidence="2">Basal-body rod modification protein FlgD</fullName>
    </recommendedName>
</protein>
<evidence type="ECO:0000313" key="6">
    <source>
        <dbReference type="EMBL" id="QDU26966.1"/>
    </source>
</evidence>